<keyword evidence="3" id="KW-1185">Reference proteome</keyword>
<proteinExistence type="predicted"/>
<evidence type="ECO:0000256" key="1">
    <source>
        <dbReference type="SAM" id="MobiDB-lite"/>
    </source>
</evidence>
<dbReference type="Proteomes" id="UP000076874">
    <property type="component" value="Unassembled WGS sequence"/>
</dbReference>
<gene>
    <name evidence="2" type="ORF">SPI_04229</name>
</gene>
<evidence type="ECO:0000313" key="2">
    <source>
        <dbReference type="EMBL" id="OAA62689.1"/>
    </source>
</evidence>
<dbReference type="InterPro" id="IPR036291">
    <property type="entry name" value="NAD(P)-bd_dom_sf"/>
</dbReference>
<dbReference type="InterPro" id="IPR013952">
    <property type="entry name" value="DUF1776_fun"/>
</dbReference>
<comment type="caution">
    <text evidence="2">The sequence shown here is derived from an EMBL/GenBank/DDBJ whole genome shotgun (WGS) entry which is preliminary data.</text>
</comment>
<dbReference type="STRING" id="1081102.A0A167VJE8"/>
<dbReference type="PANTHER" id="PTHR43313">
    <property type="entry name" value="SHORT-CHAIN DEHYDROGENASE/REDUCTASE FAMILY 9C"/>
    <property type="match status" value="1"/>
</dbReference>
<dbReference type="PANTHER" id="PTHR43313:SF1">
    <property type="entry name" value="3BETA-HYDROXYSTEROID DEHYDROGENASE DHS-16"/>
    <property type="match status" value="1"/>
</dbReference>
<organism evidence="2 3">
    <name type="scientific">Niveomyces insectorum RCEF 264</name>
    <dbReference type="NCBI Taxonomy" id="1081102"/>
    <lineage>
        <taxon>Eukaryota</taxon>
        <taxon>Fungi</taxon>
        <taxon>Dikarya</taxon>
        <taxon>Ascomycota</taxon>
        <taxon>Pezizomycotina</taxon>
        <taxon>Sordariomycetes</taxon>
        <taxon>Hypocreomycetidae</taxon>
        <taxon>Hypocreales</taxon>
        <taxon>Cordycipitaceae</taxon>
        <taxon>Niveomyces</taxon>
    </lineage>
</organism>
<feature type="region of interest" description="Disordered" evidence="1">
    <location>
        <begin position="510"/>
        <end position="542"/>
    </location>
</feature>
<dbReference type="EMBL" id="AZHD01000006">
    <property type="protein sequence ID" value="OAA62689.1"/>
    <property type="molecule type" value="Genomic_DNA"/>
</dbReference>
<dbReference type="SUPFAM" id="SSF51735">
    <property type="entry name" value="NAD(P)-binding Rossmann-fold domains"/>
    <property type="match status" value="1"/>
</dbReference>
<accession>A0A167VJE8</accession>
<sequence length="558" mass="59602">MSDDDKPFMDVLTSITSEVRRYSGDVSEYVDEAFDRVADLLRDHLADAPWLPEIVRARLPPPRTPSALQMADAVDPRTLYERAQDWVARHKVLATALALCVGVLSYRTLRRAVSVRKFRRARRARNGARCEVLVIAASPALPVTQSLALDLERRGFVIYIVCGSAEDEQAVRHLSRPDIKPLSIDLTDTTNASTALDRFALYLHAPHAAVPGARRSHLTLTGIILIPSLNYQTSPIATIPPASFADLFNTHLLYPILSIQAFLPLLTARTALQPGEKPAAPASSSSSSSSAATALRNVLTLSSLRAAPPLDKAPTPPKVLVFTPSIIASVNPPFHAPEATVCSALSAFTEVLAAELRPLAIPVTHIQLGTFDFSGFAPSVPSSMYSRNVAAAAAATSSRRIGPPPAAAAETLAWPEPVRHVYGRNFTAQSTSALGSGRAIRGLRGTAMRDLHHAVFDVLDGSNTHAVVRIGLGADLYGFVGGFVPRGLVAWMMGVRKVEDLGKWYQPPAAPSSSSSAASVVSATSDSPSPGRRSSKRSTTSDGFVAVSEVAGDAHIWR</sequence>
<name>A0A167VJE8_9HYPO</name>
<feature type="compositionally biased region" description="Low complexity" evidence="1">
    <location>
        <begin position="511"/>
        <end position="542"/>
    </location>
</feature>
<dbReference type="OrthoDB" id="5308060at2759"/>
<protein>
    <submittedName>
        <fullName evidence="2">DUF1776 domain containing protein</fullName>
    </submittedName>
</protein>
<dbReference type="Gene3D" id="3.40.50.720">
    <property type="entry name" value="NAD(P)-binding Rossmann-like Domain"/>
    <property type="match status" value="1"/>
</dbReference>
<reference evidence="2 3" key="1">
    <citation type="journal article" date="2016" name="Genome Biol. Evol.">
        <title>Divergent and convergent evolution of fungal pathogenicity.</title>
        <authorList>
            <person name="Shang Y."/>
            <person name="Xiao G."/>
            <person name="Zheng P."/>
            <person name="Cen K."/>
            <person name="Zhan S."/>
            <person name="Wang C."/>
        </authorList>
    </citation>
    <scope>NUCLEOTIDE SEQUENCE [LARGE SCALE GENOMIC DNA]</scope>
    <source>
        <strain evidence="2 3">RCEF 264</strain>
    </source>
</reference>
<dbReference type="Pfam" id="PF08643">
    <property type="entry name" value="DUF1776"/>
    <property type="match status" value="1"/>
</dbReference>
<dbReference type="AlphaFoldDB" id="A0A167VJE8"/>
<evidence type="ECO:0000313" key="3">
    <source>
        <dbReference type="Proteomes" id="UP000076874"/>
    </source>
</evidence>